<feature type="region of interest" description="Disordered" evidence="1">
    <location>
        <begin position="181"/>
        <end position="244"/>
    </location>
</feature>
<feature type="compositionally biased region" description="Basic and acidic residues" evidence="1">
    <location>
        <begin position="10"/>
        <end position="23"/>
    </location>
</feature>
<accession>A0A318JWP3</accession>
<feature type="compositionally biased region" description="Basic and acidic residues" evidence="1">
    <location>
        <begin position="181"/>
        <end position="198"/>
    </location>
</feature>
<evidence type="ECO:0000313" key="4">
    <source>
        <dbReference type="Proteomes" id="UP000247569"/>
    </source>
</evidence>
<dbReference type="InterPro" id="IPR025295">
    <property type="entry name" value="eCIS_core_dom"/>
</dbReference>
<dbReference type="AlphaFoldDB" id="A0A318JWP3"/>
<dbReference type="Proteomes" id="UP000247569">
    <property type="component" value="Unassembled WGS sequence"/>
</dbReference>
<dbReference type="OrthoDB" id="9153660at2"/>
<name>A0A318JWP3_9NOCA</name>
<proteinExistence type="predicted"/>
<feature type="compositionally biased region" description="Pro residues" evidence="1">
    <location>
        <begin position="212"/>
        <end position="226"/>
    </location>
</feature>
<comment type="caution">
    <text evidence="3">The sequence shown here is derived from an EMBL/GenBank/DDBJ whole genome shotgun (WGS) entry which is preliminary data.</text>
</comment>
<evidence type="ECO:0000256" key="1">
    <source>
        <dbReference type="SAM" id="MobiDB-lite"/>
    </source>
</evidence>
<dbReference type="Pfam" id="PF13699">
    <property type="entry name" value="eCIS_core"/>
    <property type="match status" value="1"/>
</dbReference>
<dbReference type="RefSeq" id="WP_110293733.1">
    <property type="nucleotide sequence ID" value="NZ_QJKF01000009.1"/>
</dbReference>
<sequence length="244" mass="26361">MTVQASRATLQDKDIRRTPRNVDTEGTSRSGIRPDASDVDLTSVPAHSLTARGHSTTGAPLETATRREMETRFGDDFGDVRVHVGSSADAATRELRASAYTFGSDIAFRDGRYQPGTSAGDQLLAHELAHVVQQRRGGTADPAQLEHGAHRAAGSYAEGGPITVAGAGPRQVACQNEDEWEKLKEKQTEEELKEHVERGGQPYRTPGRVPDPKPPVPYFPEPAPKPAKPKAAQLAVWGGCQPRR</sequence>
<protein>
    <submittedName>
        <fullName evidence="3">Uncharacterized protein DUF4157</fullName>
    </submittedName>
</protein>
<dbReference type="EMBL" id="QJKF01000009">
    <property type="protein sequence ID" value="PXX60810.1"/>
    <property type="molecule type" value="Genomic_DNA"/>
</dbReference>
<gene>
    <name evidence="3" type="ORF">DFR70_1091</name>
</gene>
<evidence type="ECO:0000259" key="2">
    <source>
        <dbReference type="Pfam" id="PF13699"/>
    </source>
</evidence>
<keyword evidence="4" id="KW-1185">Reference proteome</keyword>
<organism evidence="3 4">
    <name type="scientific">Nocardia tenerifensis</name>
    <dbReference type="NCBI Taxonomy" id="228006"/>
    <lineage>
        <taxon>Bacteria</taxon>
        <taxon>Bacillati</taxon>
        <taxon>Actinomycetota</taxon>
        <taxon>Actinomycetes</taxon>
        <taxon>Mycobacteriales</taxon>
        <taxon>Nocardiaceae</taxon>
        <taxon>Nocardia</taxon>
    </lineage>
</organism>
<feature type="domain" description="eCIS core" evidence="2">
    <location>
        <begin position="60"/>
        <end position="137"/>
    </location>
</feature>
<reference evidence="3 4" key="1">
    <citation type="submission" date="2018-05" db="EMBL/GenBank/DDBJ databases">
        <title>Genomic Encyclopedia of Type Strains, Phase IV (KMG-IV): sequencing the most valuable type-strain genomes for metagenomic binning, comparative biology and taxonomic classification.</title>
        <authorList>
            <person name="Goeker M."/>
        </authorList>
    </citation>
    <scope>NUCLEOTIDE SEQUENCE [LARGE SCALE GENOMIC DNA]</scope>
    <source>
        <strain evidence="3 4">DSM 44704</strain>
    </source>
</reference>
<evidence type="ECO:0000313" key="3">
    <source>
        <dbReference type="EMBL" id="PXX60810.1"/>
    </source>
</evidence>
<feature type="region of interest" description="Disordered" evidence="1">
    <location>
        <begin position="1"/>
        <end position="68"/>
    </location>
</feature>